<evidence type="ECO:0000313" key="3">
    <source>
        <dbReference type="Proteomes" id="UP000239814"/>
    </source>
</evidence>
<accession>A0A2S0KIZ3</accession>
<reference evidence="2 3" key="1">
    <citation type="submission" date="2018-03" db="EMBL/GenBank/DDBJ databases">
        <title>Characteristics and genome of n-alkane degrading marine bacteria Gordonia iterans isolated from crude oil contaminated in Tae-an, South Korea.</title>
        <authorList>
            <person name="Lee S.-S."/>
            <person name="Kim H."/>
        </authorList>
    </citation>
    <scope>NUCLEOTIDE SEQUENCE [LARGE SCALE GENOMIC DNA]</scope>
    <source>
        <strain evidence="2 3">Co17</strain>
    </source>
</reference>
<keyword evidence="1" id="KW-0812">Transmembrane</keyword>
<keyword evidence="1" id="KW-1133">Transmembrane helix</keyword>
<dbReference type="Proteomes" id="UP000239814">
    <property type="component" value="Chromosome"/>
</dbReference>
<evidence type="ECO:0000313" key="2">
    <source>
        <dbReference type="EMBL" id="AVM01658.1"/>
    </source>
</evidence>
<organism evidence="2 3">
    <name type="scientific">Gordonia iterans</name>
    <dbReference type="NCBI Taxonomy" id="1004901"/>
    <lineage>
        <taxon>Bacteria</taxon>
        <taxon>Bacillati</taxon>
        <taxon>Actinomycetota</taxon>
        <taxon>Actinomycetes</taxon>
        <taxon>Mycobacteriales</taxon>
        <taxon>Gordoniaceae</taxon>
        <taxon>Gordonia</taxon>
    </lineage>
</organism>
<dbReference type="KEGG" id="git:C6V83_16730"/>
<keyword evidence="3" id="KW-1185">Reference proteome</keyword>
<evidence type="ECO:0000256" key="1">
    <source>
        <dbReference type="SAM" id="Phobius"/>
    </source>
</evidence>
<keyword evidence="1" id="KW-0472">Membrane</keyword>
<sequence length="167" mass="17526">MSAELSADYREYAEAITALASVESRRAQAMSRADQTRSEAIARFDAGQEAEKRKFGTSERNVAAADESLGKLFVDLRTSAPRIADAVPRAQNLGQVDRAAGEVEAWATQAAVNVQSLLRTLDRLARAAPAPVPAPAPVVPAPSGNGKIIAIVAVIAVVLLIVLVAVL</sequence>
<protein>
    <submittedName>
        <fullName evidence="2">Uncharacterized protein</fullName>
    </submittedName>
</protein>
<gene>
    <name evidence="2" type="ORF">C6V83_16730</name>
</gene>
<feature type="transmembrane region" description="Helical" evidence="1">
    <location>
        <begin position="148"/>
        <end position="166"/>
    </location>
</feature>
<proteinExistence type="predicted"/>
<name>A0A2S0KIZ3_9ACTN</name>
<dbReference type="AlphaFoldDB" id="A0A2S0KIZ3"/>
<dbReference type="EMBL" id="CP027433">
    <property type="protein sequence ID" value="AVM01658.1"/>
    <property type="molecule type" value="Genomic_DNA"/>
</dbReference>